<keyword evidence="1" id="KW-1133">Transmembrane helix</keyword>
<dbReference type="RefSeq" id="WP_149082493.1">
    <property type="nucleotide sequence ID" value="NZ_VTAW01000025.1"/>
</dbReference>
<sequence>MWSFNPERAKITILSYVVAILAILSRPLLYPFRKLKSVIFPSVAPPRKIIYVDPSDIVFQCGEFNNNPFRYDGRFSLAYYAGSEVRGGDWDKDRTKISELPKYRSIKQRYKEGRDWCETDVYQHLLSKIEERGKYDGCENKEDIIRRYEQIDQLYESIRTEGFKEVGKLDHVTVNIARDGEIVFNGSGHHRLSIAKILGIDEIPVRVLVRHRKWQRVRNQITSASTCTELSETIVDNRSHPDLEDLVEK</sequence>
<protein>
    <submittedName>
        <fullName evidence="2">Uncharacterized protein</fullName>
    </submittedName>
</protein>
<keyword evidence="1" id="KW-0472">Membrane</keyword>
<dbReference type="Proteomes" id="UP000324104">
    <property type="component" value="Unassembled WGS sequence"/>
</dbReference>
<name>A0A5D5AJ72_9EURY</name>
<reference evidence="2 3" key="1">
    <citation type="submission" date="2019-08" db="EMBL/GenBank/DDBJ databases">
        <title>Archaea genome.</title>
        <authorList>
            <person name="Kajale S."/>
            <person name="Shouche Y."/>
            <person name="Deshpande N."/>
            <person name="Sharma A."/>
        </authorList>
    </citation>
    <scope>NUCLEOTIDE SEQUENCE [LARGE SCALE GENOMIC DNA]</scope>
    <source>
        <strain evidence="2 3">ESP3B_9</strain>
    </source>
</reference>
<gene>
    <name evidence="2" type="ORF">FYC77_15940</name>
</gene>
<dbReference type="Gene3D" id="3.90.1530.10">
    <property type="entry name" value="Conserved hypothetical protein from pyrococcus furiosus pfu- 392566-001, ParB domain"/>
    <property type="match status" value="1"/>
</dbReference>
<accession>A0A5D5AJ72</accession>
<dbReference type="SUPFAM" id="SSF110849">
    <property type="entry name" value="ParB/Sulfiredoxin"/>
    <property type="match status" value="1"/>
</dbReference>
<feature type="transmembrane region" description="Helical" evidence="1">
    <location>
        <begin position="12"/>
        <end position="29"/>
    </location>
</feature>
<dbReference type="InterPro" id="IPR036086">
    <property type="entry name" value="ParB/Sulfiredoxin_sf"/>
</dbReference>
<comment type="caution">
    <text evidence="2">The sequence shown here is derived from an EMBL/GenBank/DDBJ whole genome shotgun (WGS) entry which is preliminary data.</text>
</comment>
<evidence type="ECO:0000256" key="1">
    <source>
        <dbReference type="SAM" id="Phobius"/>
    </source>
</evidence>
<keyword evidence="3" id="KW-1185">Reference proteome</keyword>
<dbReference type="AlphaFoldDB" id="A0A5D5AJ72"/>
<dbReference type="EMBL" id="VTAW01000025">
    <property type="protein sequence ID" value="TYT60983.1"/>
    <property type="molecule type" value="Genomic_DNA"/>
</dbReference>
<proteinExistence type="predicted"/>
<keyword evidence="1" id="KW-0812">Transmembrane</keyword>
<evidence type="ECO:0000313" key="3">
    <source>
        <dbReference type="Proteomes" id="UP000324104"/>
    </source>
</evidence>
<organism evidence="2 3">
    <name type="scientific">Natrialba swarupiae</name>
    <dbReference type="NCBI Taxonomy" id="2448032"/>
    <lineage>
        <taxon>Archaea</taxon>
        <taxon>Methanobacteriati</taxon>
        <taxon>Methanobacteriota</taxon>
        <taxon>Stenosarchaea group</taxon>
        <taxon>Halobacteria</taxon>
        <taxon>Halobacteriales</taxon>
        <taxon>Natrialbaceae</taxon>
        <taxon>Natrialba</taxon>
    </lineage>
</organism>
<evidence type="ECO:0000313" key="2">
    <source>
        <dbReference type="EMBL" id="TYT60983.1"/>
    </source>
</evidence>